<dbReference type="EMBL" id="FPAW01000049">
    <property type="protein sequence ID" value="SFU20109.1"/>
    <property type="molecule type" value="Genomic_DNA"/>
</dbReference>
<reference evidence="3 4" key="1">
    <citation type="submission" date="2016-10" db="EMBL/GenBank/DDBJ databases">
        <authorList>
            <person name="de Groot N.N."/>
        </authorList>
    </citation>
    <scope>NUCLEOTIDE SEQUENCE [LARGE SCALE GENOMIC DNA]</scope>
    <source>
        <strain evidence="3 4">CGMCC 1.10959</strain>
    </source>
</reference>
<feature type="compositionally biased region" description="Polar residues" evidence="1">
    <location>
        <begin position="66"/>
        <end position="75"/>
    </location>
</feature>
<name>A0A1I7E875_9RHOB</name>
<accession>A0A1I7E875</accession>
<keyword evidence="2" id="KW-1133">Transmembrane helix</keyword>
<organism evidence="3 4">
    <name type="scientific">Sedimentitalea nanhaiensis</name>
    <dbReference type="NCBI Taxonomy" id="999627"/>
    <lineage>
        <taxon>Bacteria</taxon>
        <taxon>Pseudomonadati</taxon>
        <taxon>Pseudomonadota</taxon>
        <taxon>Alphaproteobacteria</taxon>
        <taxon>Rhodobacterales</taxon>
        <taxon>Paracoccaceae</taxon>
        <taxon>Sedimentitalea</taxon>
    </lineage>
</organism>
<dbReference type="STRING" id="999627.SAMN05216236_14927"/>
<gene>
    <name evidence="3" type="ORF">SAMN05216236_14927</name>
</gene>
<sequence>MASDTVDAARMSIARGAIRRPVAVWLAILFCLFGGLWGLANVGRLEDPPLPAPPRQVPRQPDQGGWTVTGQPSFR</sequence>
<dbReference type="AlphaFoldDB" id="A0A1I7E875"/>
<feature type="transmembrane region" description="Helical" evidence="2">
    <location>
        <begin position="21"/>
        <end position="40"/>
    </location>
</feature>
<keyword evidence="4" id="KW-1185">Reference proteome</keyword>
<proteinExistence type="predicted"/>
<evidence type="ECO:0000256" key="1">
    <source>
        <dbReference type="SAM" id="MobiDB-lite"/>
    </source>
</evidence>
<keyword evidence="2" id="KW-0472">Membrane</keyword>
<feature type="region of interest" description="Disordered" evidence="1">
    <location>
        <begin position="48"/>
        <end position="75"/>
    </location>
</feature>
<keyword evidence="2" id="KW-0812">Transmembrane</keyword>
<evidence type="ECO:0000256" key="2">
    <source>
        <dbReference type="SAM" id="Phobius"/>
    </source>
</evidence>
<dbReference type="Proteomes" id="UP000182466">
    <property type="component" value="Unassembled WGS sequence"/>
</dbReference>
<protein>
    <submittedName>
        <fullName evidence="3">Uncharacterized protein</fullName>
    </submittedName>
</protein>
<evidence type="ECO:0000313" key="3">
    <source>
        <dbReference type="EMBL" id="SFU20109.1"/>
    </source>
</evidence>
<evidence type="ECO:0000313" key="4">
    <source>
        <dbReference type="Proteomes" id="UP000182466"/>
    </source>
</evidence>